<organism evidence="2">
    <name type="scientific">hydrocarbon metagenome</name>
    <dbReference type="NCBI Taxonomy" id="938273"/>
    <lineage>
        <taxon>unclassified sequences</taxon>
        <taxon>metagenomes</taxon>
        <taxon>ecological metagenomes</taxon>
    </lineage>
</organism>
<dbReference type="Pfam" id="PF09860">
    <property type="entry name" value="DUF2087"/>
    <property type="match status" value="1"/>
</dbReference>
<dbReference type="InterPro" id="IPR018656">
    <property type="entry name" value="DUF2087"/>
</dbReference>
<evidence type="ECO:0000259" key="1">
    <source>
        <dbReference type="Pfam" id="PF09860"/>
    </source>
</evidence>
<proteinExistence type="predicted"/>
<protein>
    <recommendedName>
        <fullName evidence="1">DUF2087 domain-containing protein</fullName>
    </recommendedName>
</protein>
<comment type="caution">
    <text evidence="2">The sequence shown here is derived from an EMBL/GenBank/DDBJ whole genome shotgun (WGS) entry which is preliminary data.</text>
</comment>
<feature type="domain" description="DUF2087" evidence="1">
    <location>
        <begin position="14"/>
        <end position="83"/>
    </location>
</feature>
<dbReference type="AlphaFoldDB" id="A0A0W8E6A8"/>
<gene>
    <name evidence="2" type="ORF">ASZ90_018687</name>
</gene>
<accession>A0A0W8E6A8</accession>
<name>A0A0W8E6A8_9ZZZZ</name>
<reference evidence="2" key="1">
    <citation type="journal article" date="2015" name="Proc. Natl. Acad. Sci. U.S.A.">
        <title>Networks of energetic and metabolic interactions define dynamics in microbial communities.</title>
        <authorList>
            <person name="Embree M."/>
            <person name="Liu J.K."/>
            <person name="Al-Bassam M.M."/>
            <person name="Zengler K."/>
        </authorList>
    </citation>
    <scope>NUCLEOTIDE SEQUENCE</scope>
</reference>
<dbReference type="EMBL" id="LNQE01001865">
    <property type="protein sequence ID" value="KUG03907.1"/>
    <property type="molecule type" value="Genomic_DNA"/>
</dbReference>
<evidence type="ECO:0000313" key="2">
    <source>
        <dbReference type="EMBL" id="KUG03907.1"/>
    </source>
</evidence>
<sequence>MEIKIKQFLDNQGRLKQLPAKNRVRQEVFRYLSSKFEDDRIYNEKEVNQILTEWSTIGDYFILRRGLVDSQLLNRMADGSQYWKNIIQDKGGKNNGQLSE</sequence>